<dbReference type="Proteomes" id="UP000326950">
    <property type="component" value="Unassembled WGS sequence"/>
</dbReference>
<gene>
    <name evidence="1" type="ORF">BDV40DRAFT_289804</name>
</gene>
<name>A0A5N6UQC0_ASPTM</name>
<dbReference type="EMBL" id="ML738651">
    <property type="protein sequence ID" value="KAE8160845.1"/>
    <property type="molecule type" value="Genomic_DNA"/>
</dbReference>
<organism evidence="1 2">
    <name type="scientific">Aspergillus tamarii</name>
    <dbReference type="NCBI Taxonomy" id="41984"/>
    <lineage>
        <taxon>Eukaryota</taxon>
        <taxon>Fungi</taxon>
        <taxon>Dikarya</taxon>
        <taxon>Ascomycota</taxon>
        <taxon>Pezizomycotina</taxon>
        <taxon>Eurotiomycetes</taxon>
        <taxon>Eurotiomycetidae</taxon>
        <taxon>Eurotiales</taxon>
        <taxon>Aspergillaceae</taxon>
        <taxon>Aspergillus</taxon>
        <taxon>Aspergillus subgen. Circumdati</taxon>
    </lineage>
</organism>
<proteinExistence type="predicted"/>
<dbReference type="OrthoDB" id="4503001at2759"/>
<dbReference type="PANTHER" id="PTHR10622:SF10">
    <property type="entry name" value="HET DOMAIN-CONTAINING PROTEIN"/>
    <property type="match status" value="1"/>
</dbReference>
<accession>A0A5N6UQC0</accession>
<sequence>MYVYNTKSMNASVCFVYLSDIEDVNDWGRSKWFQHTYTLPELVASKDIVFFTNTWMRVGIKSELAKELSSITGIDEAVLRHREKVQSTSVAKRMSWASQRIPQKNREGSPIEEELAHCLVGIFHVPKLKIYSDIGLKTAMLLLQQEIMKEYPKDLSIFEWQHTDVNDPGTNGMLAGSPFQFRFCGQVETFDGGCKIELAENSEDMFSVDGLVISQPLDRIGLILNSYHSRIHHMVYPLILLSKEPPESRESTKVGCYRTDISKVFYISPDEIQATPKAQELIYICKDGTAFFQGAASAANPTDLWGVF</sequence>
<dbReference type="AlphaFoldDB" id="A0A5N6UQC0"/>
<reference evidence="1 2" key="1">
    <citation type="submission" date="2019-04" db="EMBL/GenBank/DDBJ databases">
        <title>Friends and foes A comparative genomics study of 23 Aspergillus species from section Flavi.</title>
        <authorList>
            <consortium name="DOE Joint Genome Institute"/>
            <person name="Kjaerbolling I."/>
            <person name="Vesth T."/>
            <person name="Frisvad J.C."/>
            <person name="Nybo J.L."/>
            <person name="Theobald S."/>
            <person name="Kildgaard S."/>
            <person name="Isbrandt T."/>
            <person name="Kuo A."/>
            <person name="Sato A."/>
            <person name="Lyhne E.K."/>
            <person name="Kogle M.E."/>
            <person name="Wiebenga A."/>
            <person name="Kun R.S."/>
            <person name="Lubbers R.J."/>
            <person name="Makela M.R."/>
            <person name="Barry K."/>
            <person name="Chovatia M."/>
            <person name="Clum A."/>
            <person name="Daum C."/>
            <person name="Haridas S."/>
            <person name="He G."/>
            <person name="LaButti K."/>
            <person name="Lipzen A."/>
            <person name="Mondo S."/>
            <person name="Riley R."/>
            <person name="Salamov A."/>
            <person name="Simmons B.A."/>
            <person name="Magnuson J.K."/>
            <person name="Henrissat B."/>
            <person name="Mortensen U.H."/>
            <person name="Larsen T.O."/>
            <person name="Devries R.P."/>
            <person name="Grigoriev I.V."/>
            <person name="Machida M."/>
            <person name="Baker S.E."/>
            <person name="Andersen M.R."/>
        </authorList>
    </citation>
    <scope>NUCLEOTIDE SEQUENCE [LARGE SCALE GENOMIC DNA]</scope>
    <source>
        <strain evidence="1 2">CBS 117626</strain>
    </source>
</reference>
<dbReference type="PANTHER" id="PTHR10622">
    <property type="entry name" value="HET DOMAIN-CONTAINING PROTEIN"/>
    <property type="match status" value="1"/>
</dbReference>
<evidence type="ECO:0000313" key="2">
    <source>
        <dbReference type="Proteomes" id="UP000326950"/>
    </source>
</evidence>
<evidence type="ECO:0000313" key="1">
    <source>
        <dbReference type="EMBL" id="KAE8160845.1"/>
    </source>
</evidence>
<protein>
    <submittedName>
        <fullName evidence="1">Uncharacterized protein</fullName>
    </submittedName>
</protein>
<keyword evidence="2" id="KW-1185">Reference proteome</keyword>